<accession>A0A6A4ID21</accession>
<dbReference type="EMBL" id="ML769398">
    <property type="protein sequence ID" value="KAE9407027.1"/>
    <property type="molecule type" value="Genomic_DNA"/>
</dbReference>
<sequence>MRFTYALLSLALVTFANAQAATNGSTTCAVNTCWENGPDNATDHGCAVWAGGVGAWATCGYVGAILCDSCEACTVGGCYTDPTTAIGTGCTDYEGGVNATAICGFDGAIICHICSP</sequence>
<evidence type="ECO:0000313" key="2">
    <source>
        <dbReference type="EMBL" id="KAE9407027.1"/>
    </source>
</evidence>
<evidence type="ECO:0000256" key="1">
    <source>
        <dbReference type="SAM" id="SignalP"/>
    </source>
</evidence>
<dbReference type="Proteomes" id="UP000799118">
    <property type="component" value="Unassembled WGS sequence"/>
</dbReference>
<dbReference type="OrthoDB" id="2976005at2759"/>
<proteinExistence type="predicted"/>
<gene>
    <name evidence="2" type="ORF">BT96DRAFT_914916</name>
</gene>
<organism evidence="2 3">
    <name type="scientific">Gymnopus androsaceus JB14</name>
    <dbReference type="NCBI Taxonomy" id="1447944"/>
    <lineage>
        <taxon>Eukaryota</taxon>
        <taxon>Fungi</taxon>
        <taxon>Dikarya</taxon>
        <taxon>Basidiomycota</taxon>
        <taxon>Agaricomycotina</taxon>
        <taxon>Agaricomycetes</taxon>
        <taxon>Agaricomycetidae</taxon>
        <taxon>Agaricales</taxon>
        <taxon>Marasmiineae</taxon>
        <taxon>Omphalotaceae</taxon>
        <taxon>Gymnopus</taxon>
    </lineage>
</organism>
<reference evidence="2" key="1">
    <citation type="journal article" date="2019" name="Environ. Microbiol.">
        <title>Fungal ecological strategies reflected in gene transcription - a case study of two litter decomposers.</title>
        <authorList>
            <person name="Barbi F."/>
            <person name="Kohler A."/>
            <person name="Barry K."/>
            <person name="Baskaran P."/>
            <person name="Daum C."/>
            <person name="Fauchery L."/>
            <person name="Ihrmark K."/>
            <person name="Kuo A."/>
            <person name="LaButti K."/>
            <person name="Lipzen A."/>
            <person name="Morin E."/>
            <person name="Grigoriev I.V."/>
            <person name="Henrissat B."/>
            <person name="Lindahl B."/>
            <person name="Martin F."/>
        </authorList>
    </citation>
    <scope>NUCLEOTIDE SEQUENCE</scope>
    <source>
        <strain evidence="2">JB14</strain>
    </source>
</reference>
<dbReference type="AlphaFoldDB" id="A0A6A4ID21"/>
<name>A0A6A4ID21_9AGAR</name>
<keyword evidence="1" id="KW-0732">Signal</keyword>
<feature type="signal peptide" evidence="1">
    <location>
        <begin position="1"/>
        <end position="18"/>
    </location>
</feature>
<keyword evidence="3" id="KW-1185">Reference proteome</keyword>
<evidence type="ECO:0000313" key="3">
    <source>
        <dbReference type="Proteomes" id="UP000799118"/>
    </source>
</evidence>
<feature type="chain" id="PRO_5025443281" evidence="1">
    <location>
        <begin position="19"/>
        <end position="116"/>
    </location>
</feature>
<protein>
    <submittedName>
        <fullName evidence="2">Uncharacterized protein</fullName>
    </submittedName>
</protein>